<name>A0A8H3FUE6_9LECA</name>
<feature type="region of interest" description="Disordered" evidence="1">
    <location>
        <begin position="1"/>
        <end position="20"/>
    </location>
</feature>
<dbReference type="EMBL" id="CAJPDR010000303">
    <property type="protein sequence ID" value="CAF9931257.1"/>
    <property type="molecule type" value="Genomic_DNA"/>
</dbReference>
<dbReference type="AlphaFoldDB" id="A0A8H3FUE6"/>
<organism evidence="2 3">
    <name type="scientific">Alectoria fallacina</name>
    <dbReference type="NCBI Taxonomy" id="1903189"/>
    <lineage>
        <taxon>Eukaryota</taxon>
        <taxon>Fungi</taxon>
        <taxon>Dikarya</taxon>
        <taxon>Ascomycota</taxon>
        <taxon>Pezizomycotina</taxon>
        <taxon>Lecanoromycetes</taxon>
        <taxon>OSLEUM clade</taxon>
        <taxon>Lecanoromycetidae</taxon>
        <taxon>Lecanorales</taxon>
        <taxon>Lecanorineae</taxon>
        <taxon>Parmeliaceae</taxon>
        <taxon>Alectoria</taxon>
    </lineage>
</organism>
<reference evidence="2" key="1">
    <citation type="submission" date="2021-03" db="EMBL/GenBank/DDBJ databases">
        <authorList>
            <person name="Tagirdzhanova G."/>
        </authorList>
    </citation>
    <scope>NUCLEOTIDE SEQUENCE</scope>
</reference>
<gene>
    <name evidence="2" type="ORF">ALECFALPRED_004966</name>
</gene>
<dbReference type="Proteomes" id="UP000664203">
    <property type="component" value="Unassembled WGS sequence"/>
</dbReference>
<evidence type="ECO:0000313" key="2">
    <source>
        <dbReference type="EMBL" id="CAF9931257.1"/>
    </source>
</evidence>
<accession>A0A8H3FUE6</accession>
<comment type="caution">
    <text evidence="2">The sequence shown here is derived from an EMBL/GenBank/DDBJ whole genome shotgun (WGS) entry which is preliminary data.</text>
</comment>
<keyword evidence="3" id="KW-1185">Reference proteome</keyword>
<sequence>MASSSGPGHPSGPDPGSVLCDKCRESVLQPSQKTENISYGDRISRVLKEWHLSPPMWPVGYIIGSSYSPFRVEQELPKRDWRNAFEDLLTLESGGEMISHESRKQEKTVATKLNWERAYHCIEKLNKLNARDAPTFALVQKALNAAKSSGHETNPAIVSWLDRKAREAREMAQRRVALAEAFKAREAARREWSASRHKDRGQWMASLITSGALSGWRSRLKDSQDGDLIDLWNESVAEDRASISITELELRELFEDSKPLEIGSPGPPLYKVSPPPPAVPDDDDQILDKNSPFQPPPDEPAIMSTVPERPCFWEQITAAERITLPTGKMATKVIMKNYLTNGDVEEKVMVQEPGKVLEEVEKARALIQDRMFGFDRPI</sequence>
<proteinExistence type="predicted"/>
<feature type="region of interest" description="Disordered" evidence="1">
    <location>
        <begin position="264"/>
        <end position="283"/>
    </location>
</feature>
<feature type="compositionally biased region" description="Pro residues" evidence="1">
    <location>
        <begin position="265"/>
        <end position="279"/>
    </location>
</feature>
<dbReference type="OrthoDB" id="4586300at2759"/>
<protein>
    <submittedName>
        <fullName evidence="2">Uncharacterized protein</fullName>
    </submittedName>
</protein>
<evidence type="ECO:0000313" key="3">
    <source>
        <dbReference type="Proteomes" id="UP000664203"/>
    </source>
</evidence>
<evidence type="ECO:0000256" key="1">
    <source>
        <dbReference type="SAM" id="MobiDB-lite"/>
    </source>
</evidence>